<evidence type="ECO:0000259" key="8">
    <source>
        <dbReference type="Pfam" id="PF07715"/>
    </source>
</evidence>
<keyword evidence="2 4" id="KW-0472">Membrane</keyword>
<comment type="subcellular location">
    <subcellularLocation>
        <location evidence="1 4">Cell outer membrane</location>
    </subcellularLocation>
</comment>
<feature type="compositionally biased region" description="Low complexity" evidence="5">
    <location>
        <begin position="28"/>
        <end position="57"/>
    </location>
</feature>
<dbReference type="Pfam" id="PF00593">
    <property type="entry name" value="TonB_dep_Rec_b-barrel"/>
    <property type="match status" value="1"/>
</dbReference>
<dbReference type="SUPFAM" id="SSF56935">
    <property type="entry name" value="Porins"/>
    <property type="match status" value="1"/>
</dbReference>
<dbReference type="InterPro" id="IPR012910">
    <property type="entry name" value="Plug_dom"/>
</dbReference>
<evidence type="ECO:0000256" key="3">
    <source>
        <dbReference type="ARBA" id="ARBA00023237"/>
    </source>
</evidence>
<dbReference type="Gene3D" id="2.40.170.20">
    <property type="entry name" value="TonB-dependent receptor, beta-barrel domain"/>
    <property type="match status" value="2"/>
</dbReference>
<keyword evidence="9" id="KW-0675">Receptor</keyword>
<keyword evidence="3" id="KW-0998">Cell outer membrane</keyword>
<evidence type="ECO:0000313" key="10">
    <source>
        <dbReference type="Proteomes" id="UP001549184"/>
    </source>
</evidence>
<gene>
    <name evidence="9" type="ORF">ABIC75_003325</name>
</gene>
<dbReference type="Pfam" id="PF07715">
    <property type="entry name" value="Plug"/>
    <property type="match status" value="1"/>
</dbReference>
<evidence type="ECO:0000259" key="7">
    <source>
        <dbReference type="Pfam" id="PF00593"/>
    </source>
</evidence>
<dbReference type="PANTHER" id="PTHR40980:SF3">
    <property type="entry name" value="TONB-DEPENDENT RECEPTOR-LIKE BETA-BARREL DOMAIN-CONTAINING PROTEIN"/>
    <property type="match status" value="1"/>
</dbReference>
<keyword evidence="10" id="KW-1185">Reference proteome</keyword>
<evidence type="ECO:0000256" key="2">
    <source>
        <dbReference type="ARBA" id="ARBA00023136"/>
    </source>
</evidence>
<evidence type="ECO:0000313" key="9">
    <source>
        <dbReference type="EMBL" id="MET3653588.1"/>
    </source>
</evidence>
<dbReference type="InterPro" id="IPR036942">
    <property type="entry name" value="Beta-barrel_TonB_sf"/>
</dbReference>
<name>A0ABV2K0L4_9GAMM</name>
<dbReference type="InterPro" id="IPR037066">
    <property type="entry name" value="Plug_dom_sf"/>
</dbReference>
<accession>A0ABV2K0L4</accession>
<feature type="region of interest" description="Disordered" evidence="5">
    <location>
        <begin position="28"/>
        <end position="58"/>
    </location>
</feature>
<evidence type="ECO:0000256" key="5">
    <source>
        <dbReference type="SAM" id="MobiDB-lite"/>
    </source>
</evidence>
<sequence>MIRTQIHKTLLAAAIAASFGVAHAADVPPAPADAPQTTDTTANPPANAPKKATATDAQQKDAVNLSGVVVTPLRESLQSAQALKQDSRMITDSIVAEDIGKLPDNSVADALQRITGVQVAQGFQGETSSVVIRGLPNVITTLNGREIFSGVGRAFAFQNLPATAVKTVQVYKTSEASLPDGGIAGLVDMQLFRPFDFDGAKVAASVNETHSKYGGHTDPTGSLLLSDRWKTDIGEFGALVNVGYDRQHYAYNAVWDDFPKVLTDGSGTPVRTSSGNLISAPNGFGADYNIGDRTRQEFNYALQWKPNDSTEVYVEGLYDWDSDNYNQPFFFSFPVGSVDPQNIKVTNNCYANQLTGSTYYGQTICDAASGSWTGNTYAATSTQAHQEWGHDIQNSIGAKWHGDRLNLSTDLSFNSSSFHEQTFIVDTFLKAPITTIWNGAQNWQLAGNPANDPSNYYLNGLFQTWNNQRGKQTAWRGDGNYDINGSFFQYVDFGLRYSDHKAQYNGSVEISTPPPGGTGDISLNPNPANQVIARFPSGYFCSQPTTNAIPVPWLSGCFNYLTNNADAIRTLYGLPTGLAAENPGRFYHIDEKSYAGYFQFGYGNELWGMPFDGLMGMRIERVKRNLDAFSYDASTNVYTPLNDSTSSPVYLPNLSFNLHIKDNLQLRLVAAKTLTYPDFGQLNPSLSLNPGTINRAGVASSGNPDLKPIRSNNYDAALEYYFAPASYVSGSLFYRDINGYIQNYVTDVTIGGQPYQLNSPQSAGSGHLDGAEVAYQQFFDFLPEPWNGLGVQLNYTYIEGSTRSPQFIGGPVVTSPLQNVSKNNGNAVLMYEKYGWSARLAYNYRSRFIDGFNQPTVAGVNDEIKPANQVDFSLGYDINRYFTVVFNATNIFGANLHQYWGDGDTRPRDIRYQDRTYGLGVRFKM</sequence>
<dbReference type="Proteomes" id="UP001549184">
    <property type="component" value="Unassembled WGS sequence"/>
</dbReference>
<proteinExistence type="inferred from homology"/>
<evidence type="ECO:0000256" key="4">
    <source>
        <dbReference type="RuleBase" id="RU003357"/>
    </source>
</evidence>
<reference evidence="9 10" key="1">
    <citation type="submission" date="2024-06" db="EMBL/GenBank/DDBJ databases">
        <title>Sorghum-associated microbial communities from plants grown in Nebraska, USA.</title>
        <authorList>
            <person name="Schachtman D."/>
        </authorList>
    </citation>
    <scope>NUCLEOTIDE SEQUENCE [LARGE SCALE GENOMIC DNA]</scope>
    <source>
        <strain evidence="9 10">1073</strain>
    </source>
</reference>
<feature type="domain" description="TonB-dependent receptor plug" evidence="8">
    <location>
        <begin position="85"/>
        <end position="185"/>
    </location>
</feature>
<dbReference type="InterPro" id="IPR000531">
    <property type="entry name" value="Beta-barrel_TonB"/>
</dbReference>
<feature type="chain" id="PRO_5047104498" evidence="6">
    <location>
        <begin position="25"/>
        <end position="925"/>
    </location>
</feature>
<organism evidence="9 10">
    <name type="scientific">Dyella japonica</name>
    <dbReference type="NCBI Taxonomy" id="231455"/>
    <lineage>
        <taxon>Bacteria</taxon>
        <taxon>Pseudomonadati</taxon>
        <taxon>Pseudomonadota</taxon>
        <taxon>Gammaproteobacteria</taxon>
        <taxon>Lysobacterales</taxon>
        <taxon>Rhodanobacteraceae</taxon>
        <taxon>Dyella</taxon>
    </lineage>
</organism>
<dbReference type="EMBL" id="JBEPMU010000005">
    <property type="protein sequence ID" value="MET3653588.1"/>
    <property type="molecule type" value="Genomic_DNA"/>
</dbReference>
<protein>
    <submittedName>
        <fullName evidence="9">TonB-dependent receptor</fullName>
    </submittedName>
</protein>
<keyword evidence="6" id="KW-0732">Signal</keyword>
<feature type="signal peptide" evidence="6">
    <location>
        <begin position="1"/>
        <end position="24"/>
    </location>
</feature>
<dbReference type="NCBIfam" id="TIGR01782">
    <property type="entry name" value="TonB-Xanth-Caul"/>
    <property type="match status" value="1"/>
</dbReference>
<dbReference type="Gene3D" id="2.170.130.10">
    <property type="entry name" value="TonB-dependent receptor, plug domain"/>
    <property type="match status" value="1"/>
</dbReference>
<feature type="domain" description="TonB-dependent receptor-like beta-barrel" evidence="7">
    <location>
        <begin position="441"/>
        <end position="891"/>
    </location>
</feature>
<dbReference type="InterPro" id="IPR010104">
    <property type="entry name" value="TonB_rcpt_bac"/>
</dbReference>
<evidence type="ECO:0000256" key="1">
    <source>
        <dbReference type="ARBA" id="ARBA00004442"/>
    </source>
</evidence>
<keyword evidence="4" id="KW-0798">TonB box</keyword>
<comment type="caution">
    <text evidence="9">The sequence shown here is derived from an EMBL/GenBank/DDBJ whole genome shotgun (WGS) entry which is preliminary data.</text>
</comment>
<comment type="similarity">
    <text evidence="4">Belongs to the TonB-dependent receptor family.</text>
</comment>
<evidence type="ECO:0000256" key="6">
    <source>
        <dbReference type="SAM" id="SignalP"/>
    </source>
</evidence>
<dbReference type="RefSeq" id="WP_354014977.1">
    <property type="nucleotide sequence ID" value="NZ_JBEPMU010000005.1"/>
</dbReference>
<dbReference type="PANTHER" id="PTHR40980">
    <property type="entry name" value="PLUG DOMAIN-CONTAINING PROTEIN"/>
    <property type="match status" value="1"/>
</dbReference>